<dbReference type="InterPro" id="IPR000560">
    <property type="entry name" value="His_Pase_clade-2"/>
</dbReference>
<dbReference type="GO" id="GO:0016020">
    <property type="term" value="C:membrane"/>
    <property type="evidence" value="ECO:0007669"/>
    <property type="project" value="UniProtKB-SubCell"/>
</dbReference>
<dbReference type="VEuPathDB" id="VectorBase:HLOH_056211"/>
<comment type="caution">
    <text evidence="14">The sequence shown here is derived from an EMBL/GenBank/DDBJ whole genome shotgun (WGS) entry which is preliminary data.</text>
</comment>
<dbReference type="OrthoDB" id="6509975at2759"/>
<protein>
    <recommendedName>
        <fullName evidence="5">Multiple inositol polyphosphate phosphatase 1</fullName>
        <ecNumber evidence="4">3.1.3.62</ecNumber>
        <ecNumber evidence="3">3.1.3.80</ecNumber>
    </recommendedName>
    <alternativeName>
        <fullName evidence="9">2,3-bisphosphoglycerate 3-phosphatase</fullName>
    </alternativeName>
</protein>
<comment type="subcellular location">
    <subcellularLocation>
        <location evidence="1">Membrane</location>
    </subcellularLocation>
</comment>
<dbReference type="SUPFAM" id="SSF53254">
    <property type="entry name" value="Phosphoglycerate mutase-like"/>
    <property type="match status" value="1"/>
</dbReference>
<evidence type="ECO:0000256" key="4">
    <source>
        <dbReference type="ARBA" id="ARBA00013040"/>
    </source>
</evidence>
<dbReference type="CDD" id="cd07061">
    <property type="entry name" value="HP_HAP_like"/>
    <property type="match status" value="1"/>
</dbReference>
<evidence type="ECO:0000256" key="12">
    <source>
        <dbReference type="ARBA" id="ARBA00043691"/>
    </source>
</evidence>
<gene>
    <name evidence="14" type="ORF">HPB48_003065</name>
</gene>
<evidence type="ECO:0000256" key="8">
    <source>
        <dbReference type="ARBA" id="ARBA00023136"/>
    </source>
</evidence>
<dbReference type="GO" id="GO:0034417">
    <property type="term" value="F:bisphosphoglycerate 3-phosphatase activity"/>
    <property type="evidence" value="ECO:0007669"/>
    <property type="project" value="UniProtKB-EC"/>
</dbReference>
<dbReference type="PANTHER" id="PTHR20963:SF8">
    <property type="entry name" value="MULTIPLE INOSITOL POLYPHOSPHATE PHOSPHATASE 1"/>
    <property type="match status" value="1"/>
</dbReference>
<dbReference type="AlphaFoldDB" id="A0A9J6FS56"/>
<evidence type="ECO:0000313" key="14">
    <source>
        <dbReference type="EMBL" id="KAH9365663.1"/>
    </source>
</evidence>
<evidence type="ECO:0000256" key="1">
    <source>
        <dbReference type="ARBA" id="ARBA00004370"/>
    </source>
</evidence>
<dbReference type="InterPro" id="IPR029033">
    <property type="entry name" value="His_PPase_superfam"/>
</dbReference>
<evidence type="ECO:0000256" key="3">
    <source>
        <dbReference type="ARBA" id="ARBA00012976"/>
    </source>
</evidence>
<keyword evidence="6" id="KW-0732">Signal</keyword>
<dbReference type="Gene3D" id="3.40.50.1240">
    <property type="entry name" value="Phosphoglycerate mutase-like"/>
    <property type="match status" value="1"/>
</dbReference>
<organism evidence="14 15">
    <name type="scientific">Haemaphysalis longicornis</name>
    <name type="common">Bush tick</name>
    <dbReference type="NCBI Taxonomy" id="44386"/>
    <lineage>
        <taxon>Eukaryota</taxon>
        <taxon>Metazoa</taxon>
        <taxon>Ecdysozoa</taxon>
        <taxon>Arthropoda</taxon>
        <taxon>Chelicerata</taxon>
        <taxon>Arachnida</taxon>
        <taxon>Acari</taxon>
        <taxon>Parasitiformes</taxon>
        <taxon>Ixodida</taxon>
        <taxon>Ixodoidea</taxon>
        <taxon>Ixodidae</taxon>
        <taxon>Haemaphysalinae</taxon>
        <taxon>Haemaphysalis</taxon>
    </lineage>
</organism>
<dbReference type="EMBL" id="JABSTR010000003">
    <property type="protein sequence ID" value="KAH9365663.1"/>
    <property type="molecule type" value="Genomic_DNA"/>
</dbReference>
<keyword evidence="8" id="KW-0472">Membrane</keyword>
<dbReference type="GO" id="GO:0052745">
    <property type="term" value="F:inositol phosphate phosphatase activity"/>
    <property type="evidence" value="ECO:0007669"/>
    <property type="project" value="TreeGrafter"/>
</dbReference>
<dbReference type="Pfam" id="PF00328">
    <property type="entry name" value="His_Phos_2"/>
    <property type="match status" value="1"/>
</dbReference>
<evidence type="ECO:0000256" key="6">
    <source>
        <dbReference type="ARBA" id="ARBA00022729"/>
    </source>
</evidence>
<keyword evidence="7" id="KW-0378">Hydrolase</keyword>
<comment type="catalytic activity">
    <reaction evidence="13">
        <text>(2R)-2,3-bisphosphoglycerate + H2O = (2R)-2-phosphoglycerate + phosphate</text>
        <dbReference type="Rhea" id="RHEA:27381"/>
        <dbReference type="ChEBI" id="CHEBI:15377"/>
        <dbReference type="ChEBI" id="CHEBI:43474"/>
        <dbReference type="ChEBI" id="CHEBI:58248"/>
        <dbReference type="ChEBI" id="CHEBI:58289"/>
        <dbReference type="EC" id="3.1.3.80"/>
    </reaction>
    <physiologicalReaction direction="left-to-right" evidence="13">
        <dbReference type="Rhea" id="RHEA:27382"/>
    </physiologicalReaction>
</comment>
<evidence type="ECO:0000256" key="7">
    <source>
        <dbReference type="ARBA" id="ARBA00022801"/>
    </source>
</evidence>
<dbReference type="EC" id="3.1.3.62" evidence="4"/>
<keyword evidence="15" id="KW-1185">Reference proteome</keyword>
<dbReference type="EC" id="3.1.3.80" evidence="3"/>
<evidence type="ECO:0000256" key="5">
    <source>
        <dbReference type="ARBA" id="ARBA00018097"/>
    </source>
</evidence>
<dbReference type="GO" id="GO:0003993">
    <property type="term" value="F:acid phosphatase activity"/>
    <property type="evidence" value="ECO:0007669"/>
    <property type="project" value="TreeGrafter"/>
</dbReference>
<accession>A0A9J6FS56</accession>
<comment type="catalytic activity">
    <reaction evidence="12">
        <text>1D-myo-inositol hexakisphosphate + H2O = 1D-myo-inositol 1,2,4,5,6-pentakisphosphate + phosphate</text>
        <dbReference type="Rhea" id="RHEA:16989"/>
        <dbReference type="ChEBI" id="CHEBI:15377"/>
        <dbReference type="ChEBI" id="CHEBI:43474"/>
        <dbReference type="ChEBI" id="CHEBI:57798"/>
        <dbReference type="ChEBI" id="CHEBI:58130"/>
        <dbReference type="EC" id="3.1.3.62"/>
    </reaction>
    <physiologicalReaction direction="left-to-right" evidence="12">
        <dbReference type="Rhea" id="RHEA:16990"/>
    </physiologicalReaction>
</comment>
<dbReference type="Proteomes" id="UP000821853">
    <property type="component" value="Unassembled WGS sequence"/>
</dbReference>
<evidence type="ECO:0000256" key="13">
    <source>
        <dbReference type="ARBA" id="ARBA00043832"/>
    </source>
</evidence>
<proteinExistence type="inferred from homology"/>
<comment type="similarity">
    <text evidence="2">Belongs to the histidine acid phosphatase family. MINPP1 subfamily.</text>
</comment>
<evidence type="ECO:0000256" key="2">
    <source>
        <dbReference type="ARBA" id="ARBA00008422"/>
    </source>
</evidence>
<sequence length="230" mass="25816">MFPKLLRNKFSLSDYSIQATTRIRTQDTASAFLRALLKEKGDVKLMAKICAFEVAHEGWSPFCHVFDGPDLDLLEYAADLEDYEEDAYGDERNAALACVLFEEMVGKIRAKLQWELTGKRHHHGELKASLYFTHAGPMKRLFAGLGLGKSEPPLRAEDYCGRGRERSWRSSRMAPFSANFALGAVPVQGREFLRPLAAQRTDYKVARMSTLSLPAEGLSDHVRASRCGEV</sequence>
<comment type="catalytic activity">
    <reaction evidence="11">
        <text>1D-myo-inositol 1,2,4,5,6-pentakisphosphate + H2O = 1D-myo-inositol 1,2,5,6-tetrakisphosphate + phosphate</text>
        <dbReference type="Rhea" id="RHEA:77115"/>
        <dbReference type="ChEBI" id="CHEBI:15377"/>
        <dbReference type="ChEBI" id="CHEBI:43474"/>
        <dbReference type="ChEBI" id="CHEBI:57798"/>
        <dbReference type="ChEBI" id="CHEBI:195535"/>
        <dbReference type="EC" id="3.1.3.62"/>
    </reaction>
    <physiologicalReaction direction="left-to-right" evidence="11">
        <dbReference type="Rhea" id="RHEA:77116"/>
    </physiologicalReaction>
</comment>
<dbReference type="PANTHER" id="PTHR20963">
    <property type="entry name" value="MULTIPLE INOSITOL POLYPHOSPHATE PHOSPHATASE-RELATED"/>
    <property type="match status" value="1"/>
</dbReference>
<evidence type="ECO:0000256" key="11">
    <source>
        <dbReference type="ARBA" id="ARBA00043671"/>
    </source>
</evidence>
<comment type="catalytic activity">
    <reaction evidence="10">
        <text>1D-myo-inositol 1,2,5,6-tetrakisphosphate + H2O = 1D-myo-inositol 1,2,6-trisphosphate + phosphate</text>
        <dbReference type="Rhea" id="RHEA:77119"/>
        <dbReference type="ChEBI" id="CHEBI:15377"/>
        <dbReference type="ChEBI" id="CHEBI:43474"/>
        <dbReference type="ChEBI" id="CHEBI:195535"/>
        <dbReference type="ChEBI" id="CHEBI:195537"/>
        <dbReference type="EC" id="3.1.3.62"/>
    </reaction>
    <physiologicalReaction direction="left-to-right" evidence="10">
        <dbReference type="Rhea" id="RHEA:77120"/>
    </physiologicalReaction>
</comment>
<evidence type="ECO:0000256" key="10">
    <source>
        <dbReference type="ARBA" id="ARBA00043668"/>
    </source>
</evidence>
<name>A0A9J6FS56_HAELO</name>
<evidence type="ECO:0000256" key="9">
    <source>
        <dbReference type="ARBA" id="ARBA00031642"/>
    </source>
</evidence>
<reference evidence="14 15" key="1">
    <citation type="journal article" date="2020" name="Cell">
        <title>Large-Scale Comparative Analyses of Tick Genomes Elucidate Their Genetic Diversity and Vector Capacities.</title>
        <authorList>
            <consortium name="Tick Genome and Microbiome Consortium (TIGMIC)"/>
            <person name="Jia N."/>
            <person name="Wang J."/>
            <person name="Shi W."/>
            <person name="Du L."/>
            <person name="Sun Y."/>
            <person name="Zhan W."/>
            <person name="Jiang J.F."/>
            <person name="Wang Q."/>
            <person name="Zhang B."/>
            <person name="Ji P."/>
            <person name="Bell-Sakyi L."/>
            <person name="Cui X.M."/>
            <person name="Yuan T.T."/>
            <person name="Jiang B.G."/>
            <person name="Yang W.F."/>
            <person name="Lam T.T."/>
            <person name="Chang Q.C."/>
            <person name="Ding S.J."/>
            <person name="Wang X.J."/>
            <person name="Zhu J.G."/>
            <person name="Ruan X.D."/>
            <person name="Zhao L."/>
            <person name="Wei J.T."/>
            <person name="Ye R.Z."/>
            <person name="Que T.C."/>
            <person name="Du C.H."/>
            <person name="Zhou Y.H."/>
            <person name="Cheng J.X."/>
            <person name="Dai P.F."/>
            <person name="Guo W.B."/>
            <person name="Han X.H."/>
            <person name="Huang E.J."/>
            <person name="Li L.F."/>
            <person name="Wei W."/>
            <person name="Gao Y.C."/>
            <person name="Liu J.Z."/>
            <person name="Shao H.Z."/>
            <person name="Wang X."/>
            <person name="Wang C.C."/>
            <person name="Yang T.C."/>
            <person name="Huo Q.B."/>
            <person name="Li W."/>
            <person name="Chen H.Y."/>
            <person name="Chen S.E."/>
            <person name="Zhou L.G."/>
            <person name="Ni X.B."/>
            <person name="Tian J.H."/>
            <person name="Sheng Y."/>
            <person name="Liu T."/>
            <person name="Pan Y.S."/>
            <person name="Xia L.Y."/>
            <person name="Li J."/>
            <person name="Zhao F."/>
            <person name="Cao W.C."/>
        </authorList>
    </citation>
    <scope>NUCLEOTIDE SEQUENCE [LARGE SCALE GENOMIC DNA]</scope>
    <source>
        <strain evidence="14">HaeL-2018</strain>
    </source>
</reference>
<evidence type="ECO:0000313" key="15">
    <source>
        <dbReference type="Proteomes" id="UP000821853"/>
    </source>
</evidence>